<dbReference type="InterPro" id="IPR036397">
    <property type="entry name" value="RNaseH_sf"/>
</dbReference>
<dbReference type="InterPro" id="IPR012337">
    <property type="entry name" value="RNaseH-like_sf"/>
</dbReference>
<dbReference type="OrthoDB" id="1909122at2759"/>
<evidence type="ECO:0008006" key="4">
    <source>
        <dbReference type="Google" id="ProtNLM"/>
    </source>
</evidence>
<accession>A0A225VVL4</accession>
<dbReference type="SUPFAM" id="SSF53098">
    <property type="entry name" value="Ribonuclease H-like"/>
    <property type="match status" value="1"/>
</dbReference>
<organism evidence="2 3">
    <name type="scientific">Phytophthora megakarya</name>
    <dbReference type="NCBI Taxonomy" id="4795"/>
    <lineage>
        <taxon>Eukaryota</taxon>
        <taxon>Sar</taxon>
        <taxon>Stramenopiles</taxon>
        <taxon>Oomycota</taxon>
        <taxon>Peronosporomycetes</taxon>
        <taxon>Peronosporales</taxon>
        <taxon>Peronosporaceae</taxon>
        <taxon>Phytophthora</taxon>
    </lineage>
</organism>
<sequence>MSYPETDGQTERTNRIVEDVLRSFATSFNSWGSFLPMVEFAMNNAVHASTGLTPFYANYVLNSRGPALLSVERSYTTNEIDVEDVDGSTPRGPSETLRPTTNGHVPRGSVSASDESRESAHGAMNGVSTRHASYRERSAHTCRRAGGT</sequence>
<dbReference type="GO" id="GO:0003676">
    <property type="term" value="F:nucleic acid binding"/>
    <property type="evidence" value="ECO:0007669"/>
    <property type="project" value="InterPro"/>
</dbReference>
<protein>
    <recommendedName>
        <fullName evidence="4">Reverse transcriptase</fullName>
    </recommendedName>
</protein>
<dbReference type="EMBL" id="NBNE01003004">
    <property type="protein sequence ID" value="OWZ08837.1"/>
    <property type="molecule type" value="Genomic_DNA"/>
</dbReference>
<evidence type="ECO:0000313" key="3">
    <source>
        <dbReference type="Proteomes" id="UP000198211"/>
    </source>
</evidence>
<name>A0A225VVL4_9STRA</name>
<dbReference type="STRING" id="4795.A0A225VVL4"/>
<reference evidence="3" key="1">
    <citation type="submission" date="2017-03" db="EMBL/GenBank/DDBJ databases">
        <title>Phytopthora megakarya and P. palmivora, two closely related causual agents of cacao black pod achieved similar genome size and gene model numbers by different mechanisms.</title>
        <authorList>
            <person name="Ali S."/>
            <person name="Shao J."/>
            <person name="Larry D.J."/>
            <person name="Kronmiller B."/>
            <person name="Shen D."/>
            <person name="Strem M.D."/>
            <person name="Melnick R.L."/>
            <person name="Guiltinan M.J."/>
            <person name="Tyler B.M."/>
            <person name="Meinhardt L.W."/>
            <person name="Bailey B.A."/>
        </authorList>
    </citation>
    <scope>NUCLEOTIDE SEQUENCE [LARGE SCALE GENOMIC DNA]</scope>
    <source>
        <strain evidence="3">zdho120</strain>
    </source>
</reference>
<comment type="caution">
    <text evidence="2">The sequence shown here is derived from an EMBL/GenBank/DDBJ whole genome shotgun (WGS) entry which is preliminary data.</text>
</comment>
<gene>
    <name evidence="2" type="ORF">PHMEG_00018556</name>
</gene>
<proteinExistence type="predicted"/>
<keyword evidence="3" id="KW-1185">Reference proteome</keyword>
<evidence type="ECO:0000313" key="2">
    <source>
        <dbReference type="EMBL" id="OWZ08837.1"/>
    </source>
</evidence>
<dbReference type="Proteomes" id="UP000198211">
    <property type="component" value="Unassembled WGS sequence"/>
</dbReference>
<evidence type="ECO:0000256" key="1">
    <source>
        <dbReference type="SAM" id="MobiDB-lite"/>
    </source>
</evidence>
<dbReference type="Gene3D" id="3.30.420.10">
    <property type="entry name" value="Ribonuclease H-like superfamily/Ribonuclease H"/>
    <property type="match status" value="1"/>
</dbReference>
<feature type="region of interest" description="Disordered" evidence="1">
    <location>
        <begin position="81"/>
        <end position="148"/>
    </location>
</feature>
<dbReference type="AlphaFoldDB" id="A0A225VVL4"/>